<name>A0A2I1KSA4_9ACTO</name>
<dbReference type="PANTHER" id="PTHR11085:SF10">
    <property type="entry name" value="NAD-DEPENDENT PROTEIN DEACYLASE SIRTUIN-5, MITOCHONDRIAL-RELATED"/>
    <property type="match status" value="1"/>
</dbReference>
<feature type="binding site" evidence="4">
    <location>
        <position position="198"/>
    </location>
    <ligand>
        <name>Zn(2+)</name>
        <dbReference type="ChEBI" id="CHEBI:29105"/>
    </ligand>
</feature>
<evidence type="ECO:0000259" key="5">
    <source>
        <dbReference type="PROSITE" id="PS50305"/>
    </source>
</evidence>
<evidence type="ECO:0000256" key="3">
    <source>
        <dbReference type="ARBA" id="ARBA00023027"/>
    </source>
</evidence>
<dbReference type="InterPro" id="IPR026590">
    <property type="entry name" value="Ssirtuin_cat_dom"/>
</dbReference>
<dbReference type="InterPro" id="IPR026591">
    <property type="entry name" value="Sirtuin_cat_small_dom_sf"/>
</dbReference>
<evidence type="ECO:0000313" key="7">
    <source>
        <dbReference type="Proteomes" id="UP000234778"/>
    </source>
</evidence>
<feature type="domain" description="Deacetylase sirtuin-type" evidence="5">
    <location>
        <begin position="12"/>
        <end position="291"/>
    </location>
</feature>
<dbReference type="AlphaFoldDB" id="A0A2I1KSA4"/>
<dbReference type="Gene3D" id="3.30.1600.10">
    <property type="entry name" value="SIR2/SIRT2 'Small Domain"/>
    <property type="match status" value="1"/>
</dbReference>
<protein>
    <recommendedName>
        <fullName evidence="1">protein acetyllysine N-acetyltransferase</fullName>
        <ecNumber evidence="1">2.3.1.286</ecNumber>
    </recommendedName>
</protein>
<dbReference type="EC" id="2.3.1.286" evidence="1"/>
<keyword evidence="4" id="KW-0862">Zinc</keyword>
<dbReference type="Pfam" id="PF02146">
    <property type="entry name" value="SIR2"/>
    <property type="match status" value="1"/>
</dbReference>
<dbReference type="EMBL" id="PKHA01000006">
    <property type="protein sequence ID" value="PKY98511.1"/>
    <property type="molecule type" value="Genomic_DNA"/>
</dbReference>
<dbReference type="GO" id="GO:0017136">
    <property type="term" value="F:histone deacetylase activity, NAD-dependent"/>
    <property type="evidence" value="ECO:0007669"/>
    <property type="project" value="TreeGrafter"/>
</dbReference>
<dbReference type="PROSITE" id="PS50305">
    <property type="entry name" value="SIRTUIN"/>
    <property type="match status" value="1"/>
</dbReference>
<dbReference type="Proteomes" id="UP000234778">
    <property type="component" value="Unassembled WGS sequence"/>
</dbReference>
<dbReference type="GeneID" id="81708622"/>
<feature type="binding site" evidence="4">
    <location>
        <position position="195"/>
    </location>
    <ligand>
        <name>Zn(2+)</name>
        <dbReference type="ChEBI" id="CHEBI:29105"/>
    </ligand>
</feature>
<accession>A0A2I1KSA4</accession>
<reference evidence="6 7" key="1">
    <citation type="submission" date="2017-12" db="EMBL/GenBank/DDBJ databases">
        <title>Phylogenetic diversity of female urinary microbiome.</title>
        <authorList>
            <person name="Thomas-White K."/>
            <person name="Wolfe A.J."/>
        </authorList>
    </citation>
    <scope>NUCLEOTIDE SEQUENCE [LARGE SCALE GENOMIC DNA]</scope>
    <source>
        <strain evidence="6 7">UMB0319</strain>
    </source>
</reference>
<sequence>MEPAHHSQPEETTPQPDQVAEAGEAVAALMAGRRTLAVTGAGMSTDAGIPDYRGLGTTPVEPVDFQQFVSDPVWYRWVWACNHATWQLLEPLRPTPGHRALARLEEAGYLTGVATQNVDRLHSRAGQSTVWELHGAYDRVVCLECGRVLTRAEVDQRLSALNPDYPRQSDPARVAITPEADRAAAEACSFQTVTCSKCSGLLKPDIVFFGESLPPAMEKAMQAAGECDVVIAAGTSLAVLTGLWIVRQAVAKGADLVVINRGPTAADELATIRVEGGTSQVLAAVADRLAR</sequence>
<dbReference type="InterPro" id="IPR050134">
    <property type="entry name" value="NAD-dep_sirtuin_deacylases"/>
</dbReference>
<dbReference type="GO" id="GO:0070403">
    <property type="term" value="F:NAD+ binding"/>
    <property type="evidence" value="ECO:0007669"/>
    <property type="project" value="InterPro"/>
</dbReference>
<dbReference type="Gene3D" id="3.40.50.1220">
    <property type="entry name" value="TPP-binding domain"/>
    <property type="match status" value="1"/>
</dbReference>
<dbReference type="PANTHER" id="PTHR11085">
    <property type="entry name" value="NAD-DEPENDENT PROTEIN DEACYLASE SIRTUIN-5, MITOCHONDRIAL-RELATED"/>
    <property type="match status" value="1"/>
</dbReference>
<keyword evidence="3" id="KW-0520">NAD</keyword>
<keyword evidence="2" id="KW-0808">Transferase</keyword>
<evidence type="ECO:0000256" key="4">
    <source>
        <dbReference type="PROSITE-ProRule" id="PRU00236"/>
    </source>
</evidence>
<comment type="caution">
    <text evidence="6">The sequence shown here is derived from an EMBL/GenBank/DDBJ whole genome shotgun (WGS) entry which is preliminary data.</text>
</comment>
<feature type="binding site" evidence="4">
    <location>
        <position position="142"/>
    </location>
    <ligand>
        <name>Zn(2+)</name>
        <dbReference type="ChEBI" id="CHEBI:29105"/>
    </ligand>
</feature>
<dbReference type="RefSeq" id="WP_006547924.1">
    <property type="nucleotide sequence ID" value="NZ_CP136961.1"/>
</dbReference>
<proteinExistence type="predicted"/>
<evidence type="ECO:0000313" key="6">
    <source>
        <dbReference type="EMBL" id="PKY98511.1"/>
    </source>
</evidence>
<dbReference type="SUPFAM" id="SSF52467">
    <property type="entry name" value="DHS-like NAD/FAD-binding domain"/>
    <property type="match status" value="1"/>
</dbReference>
<gene>
    <name evidence="6" type="ORF">CYJ26_06710</name>
</gene>
<organism evidence="6 7">
    <name type="scientific">Actinomyces urogenitalis</name>
    <dbReference type="NCBI Taxonomy" id="103621"/>
    <lineage>
        <taxon>Bacteria</taxon>
        <taxon>Bacillati</taxon>
        <taxon>Actinomycetota</taxon>
        <taxon>Actinomycetes</taxon>
        <taxon>Actinomycetales</taxon>
        <taxon>Actinomycetaceae</taxon>
        <taxon>Actinomyces</taxon>
    </lineage>
</organism>
<dbReference type="GO" id="GO:0046872">
    <property type="term" value="F:metal ion binding"/>
    <property type="evidence" value="ECO:0007669"/>
    <property type="project" value="UniProtKB-KW"/>
</dbReference>
<keyword evidence="4" id="KW-0479">Metal-binding</keyword>
<dbReference type="InterPro" id="IPR003000">
    <property type="entry name" value="Sirtuin"/>
</dbReference>
<feature type="active site" description="Proton acceptor" evidence="4">
    <location>
        <position position="134"/>
    </location>
</feature>
<feature type="binding site" evidence="4">
    <location>
        <position position="145"/>
    </location>
    <ligand>
        <name>Zn(2+)</name>
        <dbReference type="ChEBI" id="CHEBI:29105"/>
    </ligand>
</feature>
<dbReference type="InterPro" id="IPR029035">
    <property type="entry name" value="DHS-like_NAD/FAD-binding_dom"/>
</dbReference>
<evidence type="ECO:0000256" key="1">
    <source>
        <dbReference type="ARBA" id="ARBA00012928"/>
    </source>
</evidence>
<evidence type="ECO:0000256" key="2">
    <source>
        <dbReference type="ARBA" id="ARBA00022679"/>
    </source>
</evidence>